<comment type="subcellular location">
    <subcellularLocation>
        <location evidence="1">Nucleus</location>
    </subcellularLocation>
</comment>
<dbReference type="Proteomes" id="UP001370490">
    <property type="component" value="Unassembled WGS sequence"/>
</dbReference>
<evidence type="ECO:0000256" key="7">
    <source>
        <dbReference type="ARBA" id="ARBA00023242"/>
    </source>
</evidence>
<dbReference type="Gene3D" id="1.10.10.10">
    <property type="entry name" value="Winged helix-like DNA-binding domain superfamily/Winged helix DNA-binding domain"/>
    <property type="match status" value="1"/>
</dbReference>
<sequence>MDKVNIKQEVEEAQYGSSSSSLFPQPMEGLHDMGPPPFLTKTFEMVEDPSTDTVISWSRARNSFVVWDSHKFSTILLPKYFKHNNFSSFIRQLNTYGFRKVDPDRWEFANEGFLGGQKNLLKTIKRRRNVQGIQQFNPSSYSSCVEVGQFGLETELERLDRDRNILMAEVVKLRQQQQNSRDQVIAMEQRLQLTLKKQEQTMVFLAKVLRNPTFAQQMMEREGNMGNQQSGIEIGRKRRLPTSHSVENLQENVDFGVQPQETEIETLFSSAFDNESSPGLLPTMSPTNWDEILNEELMAGNQEQVEEEILQVDPLDEILNEELIAGNQEHAEEEIMVADPLEEENDVPLEDLVPKPPDWVDDLLDLVDQMGYLK</sequence>
<dbReference type="InterPro" id="IPR036390">
    <property type="entry name" value="WH_DNA-bd_sf"/>
</dbReference>
<dbReference type="GO" id="GO:0006357">
    <property type="term" value="P:regulation of transcription by RNA polymerase II"/>
    <property type="evidence" value="ECO:0007669"/>
    <property type="project" value="TreeGrafter"/>
</dbReference>
<dbReference type="PANTHER" id="PTHR10015:SF338">
    <property type="entry name" value="HEAT STRESS TRANSCRIPTION FACTOR A-2"/>
    <property type="match status" value="1"/>
</dbReference>
<evidence type="ECO:0000256" key="2">
    <source>
        <dbReference type="ARBA" id="ARBA00022553"/>
    </source>
</evidence>
<dbReference type="PANTHER" id="PTHR10015">
    <property type="entry name" value="HEAT SHOCK TRANSCRIPTION FACTOR"/>
    <property type="match status" value="1"/>
</dbReference>
<evidence type="ECO:0000313" key="11">
    <source>
        <dbReference type="Proteomes" id="UP001370490"/>
    </source>
</evidence>
<accession>A0AAN8Z5I4</accession>
<dbReference type="Pfam" id="PF00447">
    <property type="entry name" value="HSF_DNA-bind"/>
    <property type="match status" value="1"/>
</dbReference>
<dbReference type="GO" id="GO:0000978">
    <property type="term" value="F:RNA polymerase II cis-regulatory region sequence-specific DNA binding"/>
    <property type="evidence" value="ECO:0007669"/>
    <property type="project" value="TreeGrafter"/>
</dbReference>
<evidence type="ECO:0000259" key="9">
    <source>
        <dbReference type="PROSITE" id="PS00434"/>
    </source>
</evidence>
<dbReference type="PROSITE" id="PS00434">
    <property type="entry name" value="HSF_DOMAIN"/>
    <property type="match status" value="1"/>
</dbReference>
<keyword evidence="3" id="KW-0805">Transcription regulation</keyword>
<evidence type="ECO:0000256" key="5">
    <source>
        <dbReference type="ARBA" id="ARBA00023125"/>
    </source>
</evidence>
<dbReference type="EMBL" id="JBAMMX010000014">
    <property type="protein sequence ID" value="KAK6927269.1"/>
    <property type="molecule type" value="Genomic_DNA"/>
</dbReference>
<gene>
    <name evidence="10" type="ORF">RJ641_005860</name>
</gene>
<keyword evidence="6" id="KW-0804">Transcription</keyword>
<keyword evidence="5 10" id="KW-0238">DNA-binding</keyword>
<evidence type="ECO:0000256" key="8">
    <source>
        <dbReference type="RuleBase" id="RU004020"/>
    </source>
</evidence>
<keyword evidence="7" id="KW-0539">Nucleus</keyword>
<evidence type="ECO:0000313" key="10">
    <source>
        <dbReference type="EMBL" id="KAK6927269.1"/>
    </source>
</evidence>
<proteinExistence type="inferred from homology"/>
<comment type="caution">
    <text evidence="10">The sequence shown here is derived from an EMBL/GenBank/DDBJ whole genome shotgun (WGS) entry which is preliminary data.</text>
</comment>
<keyword evidence="11" id="KW-1185">Reference proteome</keyword>
<dbReference type="GO" id="GO:0034605">
    <property type="term" value="P:cellular response to heat"/>
    <property type="evidence" value="ECO:0007669"/>
    <property type="project" value="TreeGrafter"/>
</dbReference>
<keyword evidence="4 10" id="KW-0346">Stress response</keyword>
<dbReference type="AlphaFoldDB" id="A0AAN8Z5I4"/>
<dbReference type="SUPFAM" id="SSF46785">
    <property type="entry name" value="Winged helix' DNA-binding domain"/>
    <property type="match status" value="1"/>
</dbReference>
<evidence type="ECO:0000256" key="1">
    <source>
        <dbReference type="ARBA" id="ARBA00004123"/>
    </source>
</evidence>
<dbReference type="GO" id="GO:0003700">
    <property type="term" value="F:DNA-binding transcription factor activity"/>
    <property type="evidence" value="ECO:0007669"/>
    <property type="project" value="InterPro"/>
</dbReference>
<reference evidence="10 11" key="1">
    <citation type="submission" date="2023-12" db="EMBL/GenBank/DDBJ databases">
        <title>A high-quality genome assembly for Dillenia turbinata (Dilleniales).</title>
        <authorList>
            <person name="Chanderbali A."/>
        </authorList>
    </citation>
    <scope>NUCLEOTIDE SEQUENCE [LARGE SCALE GENOMIC DNA]</scope>
    <source>
        <strain evidence="10">LSX21</strain>
        <tissue evidence="10">Leaf</tissue>
    </source>
</reference>
<keyword evidence="2" id="KW-0597">Phosphoprotein</keyword>
<protein>
    <submittedName>
        <fullName evidence="10">Heat shock factor (HSF)-type, DNA-binding</fullName>
    </submittedName>
</protein>
<dbReference type="SMART" id="SM00415">
    <property type="entry name" value="HSF"/>
    <property type="match status" value="1"/>
</dbReference>
<dbReference type="PRINTS" id="PR00056">
    <property type="entry name" value="HSFDOMAIN"/>
</dbReference>
<dbReference type="InterPro" id="IPR000232">
    <property type="entry name" value="HSF_DNA-bd"/>
</dbReference>
<organism evidence="10 11">
    <name type="scientific">Dillenia turbinata</name>
    <dbReference type="NCBI Taxonomy" id="194707"/>
    <lineage>
        <taxon>Eukaryota</taxon>
        <taxon>Viridiplantae</taxon>
        <taxon>Streptophyta</taxon>
        <taxon>Embryophyta</taxon>
        <taxon>Tracheophyta</taxon>
        <taxon>Spermatophyta</taxon>
        <taxon>Magnoliopsida</taxon>
        <taxon>eudicotyledons</taxon>
        <taxon>Gunneridae</taxon>
        <taxon>Pentapetalae</taxon>
        <taxon>Dilleniales</taxon>
        <taxon>Dilleniaceae</taxon>
        <taxon>Dillenia</taxon>
    </lineage>
</organism>
<evidence type="ECO:0000256" key="4">
    <source>
        <dbReference type="ARBA" id="ARBA00023016"/>
    </source>
</evidence>
<dbReference type="GO" id="GO:0005634">
    <property type="term" value="C:nucleus"/>
    <property type="evidence" value="ECO:0007669"/>
    <property type="project" value="UniProtKB-SubCell"/>
</dbReference>
<dbReference type="FunFam" id="1.10.10.10:FF:000057">
    <property type="entry name" value="Heat shock transcription factor 1"/>
    <property type="match status" value="1"/>
</dbReference>
<feature type="domain" description="HSF-type DNA-binding" evidence="9">
    <location>
        <begin position="77"/>
        <end position="101"/>
    </location>
</feature>
<evidence type="ECO:0000256" key="6">
    <source>
        <dbReference type="ARBA" id="ARBA00023163"/>
    </source>
</evidence>
<evidence type="ECO:0000256" key="3">
    <source>
        <dbReference type="ARBA" id="ARBA00023015"/>
    </source>
</evidence>
<name>A0AAN8Z5I4_9MAGN</name>
<comment type="similarity">
    <text evidence="8">Belongs to the HSF family.</text>
</comment>
<dbReference type="InterPro" id="IPR036388">
    <property type="entry name" value="WH-like_DNA-bd_sf"/>
</dbReference>